<dbReference type="AlphaFoldDB" id="A0A420WIP7"/>
<sequence length="90" mass="10503">MAWERRRHPELQADLDILLSDMCTEWNMCAGVTAHDLLKDGKPLTSKRFTEALIIAEGLKPEDETNMVRRIKRKFVQRYGHSVTKKEYQG</sequence>
<dbReference type="Proteomes" id="UP000282211">
    <property type="component" value="Unassembled WGS sequence"/>
</dbReference>
<evidence type="ECO:0000313" key="1">
    <source>
        <dbReference type="EMBL" id="RKQ70809.1"/>
    </source>
</evidence>
<evidence type="ECO:0000313" key="2">
    <source>
        <dbReference type="Proteomes" id="UP000282211"/>
    </source>
</evidence>
<accession>A0A420WIP7</accession>
<comment type="caution">
    <text evidence="1">The sequence shown here is derived from an EMBL/GenBank/DDBJ whole genome shotgun (WGS) entry which is preliminary data.</text>
</comment>
<dbReference type="OrthoDB" id="8481142at2"/>
<gene>
    <name evidence="1" type="ORF">DES40_0110</name>
</gene>
<organism evidence="1 2">
    <name type="scientific">Litorimonas taeanensis</name>
    <dbReference type="NCBI Taxonomy" id="568099"/>
    <lineage>
        <taxon>Bacteria</taxon>
        <taxon>Pseudomonadati</taxon>
        <taxon>Pseudomonadota</taxon>
        <taxon>Alphaproteobacteria</taxon>
        <taxon>Maricaulales</taxon>
        <taxon>Robiginitomaculaceae</taxon>
    </lineage>
</organism>
<proteinExistence type="predicted"/>
<reference evidence="1 2" key="1">
    <citation type="submission" date="2018-10" db="EMBL/GenBank/DDBJ databases">
        <title>Genomic Encyclopedia of Type Strains, Phase IV (KMG-IV): sequencing the most valuable type-strain genomes for metagenomic binning, comparative biology and taxonomic classification.</title>
        <authorList>
            <person name="Goeker M."/>
        </authorList>
    </citation>
    <scope>NUCLEOTIDE SEQUENCE [LARGE SCALE GENOMIC DNA]</scope>
    <source>
        <strain evidence="1 2">DSM 22008</strain>
    </source>
</reference>
<protein>
    <submittedName>
        <fullName evidence="1">Uncharacterized protein</fullName>
    </submittedName>
</protein>
<dbReference type="InParanoid" id="A0A420WIP7"/>
<dbReference type="RefSeq" id="WP_121098635.1">
    <property type="nucleotide sequence ID" value="NZ_RBII01000001.1"/>
</dbReference>
<dbReference type="EMBL" id="RBII01000001">
    <property type="protein sequence ID" value="RKQ70809.1"/>
    <property type="molecule type" value="Genomic_DNA"/>
</dbReference>
<keyword evidence="2" id="KW-1185">Reference proteome</keyword>
<name>A0A420WIP7_9PROT</name>